<dbReference type="VEuPathDB" id="FungiDB:PV08_11426"/>
<dbReference type="Pfam" id="PF11735">
    <property type="entry name" value="CAP59_mtransfer"/>
    <property type="match status" value="1"/>
</dbReference>
<dbReference type="HOGENOM" id="CLU_036740_1_1_1"/>
<name>A0A0D1ZBU9_9EURO</name>
<dbReference type="GeneID" id="27338509"/>
<gene>
    <name evidence="2" type="ORF">PV08_11426</name>
</gene>
<protein>
    <recommendedName>
        <fullName evidence="4">Alpha-1,3-mannosyltransferase CMT1</fullName>
    </recommendedName>
</protein>
<dbReference type="OrthoDB" id="262547at2759"/>
<dbReference type="AlphaFoldDB" id="A0A0D1ZBU9"/>
<sequence>MTTIPKASVPPMHVLYATALLICLAFIFVVTTPARPSFKWLDLQHVGLQNGKLHLQGAASECYSSRLSGESTTAVELYISAILDRNDKSFERLTCPPTSPGRYDRLRRHPAAHSAQKERTKKHYFFALNLYQCAPILPRLLGSIIEAFRVLDPETCVLSVVGSRSDDSTTEILTRLRPHLKATVVTYYFGTSPINLLEPGHDRITELASLRNLTLGPLIHQPAHYVADNTIVVFLNDVAICPDDILELFYQYTLRCADLVCAMDWKDDGQVFYDSWVSRGKNGDLVVEMPQPGAWDFVRNTFWNDPASKAGLDAKLPIQVYACWNGATIFTAKPLLEHKDPLSTCGSHGYGCTAVIPSVNLADSDEQGRVVKEVQVYTVDSVNVNVVVDVDDSNIEESERD</sequence>
<proteinExistence type="predicted"/>
<dbReference type="RefSeq" id="XP_016230678.1">
    <property type="nucleotide sequence ID" value="XM_016385734.1"/>
</dbReference>
<organism evidence="2 3">
    <name type="scientific">Exophiala spinifera</name>
    <dbReference type="NCBI Taxonomy" id="91928"/>
    <lineage>
        <taxon>Eukaryota</taxon>
        <taxon>Fungi</taxon>
        <taxon>Dikarya</taxon>
        <taxon>Ascomycota</taxon>
        <taxon>Pezizomycotina</taxon>
        <taxon>Eurotiomycetes</taxon>
        <taxon>Chaetothyriomycetidae</taxon>
        <taxon>Chaetothyriales</taxon>
        <taxon>Herpotrichiellaceae</taxon>
        <taxon>Exophiala</taxon>
    </lineage>
</organism>
<keyword evidence="1" id="KW-0472">Membrane</keyword>
<evidence type="ECO:0008006" key="4">
    <source>
        <dbReference type="Google" id="ProtNLM"/>
    </source>
</evidence>
<dbReference type="PANTHER" id="PTHR34144">
    <property type="entry name" value="CHROMOSOME 8, WHOLE GENOME SHOTGUN SEQUENCE"/>
    <property type="match status" value="1"/>
</dbReference>
<keyword evidence="1" id="KW-1133">Transmembrane helix</keyword>
<accession>A0A0D1ZBU9</accession>
<evidence type="ECO:0000313" key="2">
    <source>
        <dbReference type="EMBL" id="KIW10462.1"/>
    </source>
</evidence>
<evidence type="ECO:0000313" key="3">
    <source>
        <dbReference type="Proteomes" id="UP000053328"/>
    </source>
</evidence>
<dbReference type="InterPro" id="IPR021047">
    <property type="entry name" value="Mannosyltransferase_CMT1"/>
</dbReference>
<evidence type="ECO:0000256" key="1">
    <source>
        <dbReference type="SAM" id="Phobius"/>
    </source>
</evidence>
<dbReference type="PANTHER" id="PTHR34144:SF5">
    <property type="entry name" value="ALPHA-1,3-MANNOSYLTRANSFERASE CMT1"/>
    <property type="match status" value="1"/>
</dbReference>
<feature type="transmembrane region" description="Helical" evidence="1">
    <location>
        <begin position="12"/>
        <end position="31"/>
    </location>
</feature>
<dbReference type="EMBL" id="KN847500">
    <property type="protein sequence ID" value="KIW10462.1"/>
    <property type="molecule type" value="Genomic_DNA"/>
</dbReference>
<keyword evidence="3" id="KW-1185">Reference proteome</keyword>
<reference evidence="2 3" key="1">
    <citation type="submission" date="2015-01" db="EMBL/GenBank/DDBJ databases">
        <title>The Genome Sequence of Exophiala spinifera CBS89968.</title>
        <authorList>
            <consortium name="The Broad Institute Genomics Platform"/>
            <person name="Cuomo C."/>
            <person name="de Hoog S."/>
            <person name="Gorbushina A."/>
            <person name="Stielow B."/>
            <person name="Teixiera M."/>
            <person name="Abouelleil A."/>
            <person name="Chapman S.B."/>
            <person name="Priest M."/>
            <person name="Young S.K."/>
            <person name="Wortman J."/>
            <person name="Nusbaum C."/>
            <person name="Birren B."/>
        </authorList>
    </citation>
    <scope>NUCLEOTIDE SEQUENCE [LARGE SCALE GENOMIC DNA]</scope>
    <source>
        <strain evidence="2 3">CBS 89968</strain>
    </source>
</reference>
<keyword evidence="1" id="KW-0812">Transmembrane</keyword>
<dbReference type="Proteomes" id="UP000053328">
    <property type="component" value="Unassembled WGS sequence"/>
</dbReference>